<accession>A0ACB9PPR6</accession>
<dbReference type="Proteomes" id="UP000828941">
    <property type="component" value="Chromosome 3"/>
</dbReference>
<gene>
    <name evidence="1" type="ORF">L6164_005233</name>
</gene>
<evidence type="ECO:0000313" key="1">
    <source>
        <dbReference type="EMBL" id="KAI4350819.1"/>
    </source>
</evidence>
<comment type="caution">
    <text evidence="1">The sequence shown here is derived from an EMBL/GenBank/DDBJ whole genome shotgun (WGS) entry which is preliminary data.</text>
</comment>
<organism evidence="1 2">
    <name type="scientific">Bauhinia variegata</name>
    <name type="common">Purple orchid tree</name>
    <name type="synonym">Phanera variegata</name>
    <dbReference type="NCBI Taxonomy" id="167791"/>
    <lineage>
        <taxon>Eukaryota</taxon>
        <taxon>Viridiplantae</taxon>
        <taxon>Streptophyta</taxon>
        <taxon>Embryophyta</taxon>
        <taxon>Tracheophyta</taxon>
        <taxon>Spermatophyta</taxon>
        <taxon>Magnoliopsida</taxon>
        <taxon>eudicotyledons</taxon>
        <taxon>Gunneridae</taxon>
        <taxon>Pentapetalae</taxon>
        <taxon>rosids</taxon>
        <taxon>fabids</taxon>
        <taxon>Fabales</taxon>
        <taxon>Fabaceae</taxon>
        <taxon>Cercidoideae</taxon>
        <taxon>Cercideae</taxon>
        <taxon>Bauhiniinae</taxon>
        <taxon>Bauhinia</taxon>
    </lineage>
</organism>
<sequence length="425" mass="49049">MNRWGFCLLVLYAIFFRFCCKAQPPEASDPENGMSNFQPSLAVVIGILCLMFSLTFFILMYAKFCHRRASVHGDPEIHPARISSRSRFSGIDKTVIESLPFFRFSSLRGSKEGLECAVCLSKFEDVEILRMLPKCKHAFHINCIDHWLEKHSSCPLCRRRVNPDDQTIFANSNSMRLLTNQPELGEESNIELFVEREEEHHGSSRFSIGSSFRKIEKGIKEEEFPIQKEAQDSDGDDDDKVYHKHNHKIIVSDVVFKNRWSNVSSSDLMFLKSEMLSSMSSRRFNWESQIEQVPTARAIENEEIINIKEEMERKISIESKVGVLNKINTASDIGPSYTSDSAGNSTQTSKYVNPGEKRSMSEITAVSRYGDWGMKAMFFRDSSLLENNVKEERVRQLWLPIARRTVKWFVNRERRSQNKQQPLDV</sequence>
<protein>
    <submittedName>
        <fullName evidence="1">Uncharacterized protein</fullName>
    </submittedName>
</protein>
<proteinExistence type="predicted"/>
<keyword evidence="2" id="KW-1185">Reference proteome</keyword>
<reference evidence="1 2" key="1">
    <citation type="journal article" date="2022" name="DNA Res.">
        <title>Chromosomal-level genome assembly of the orchid tree Bauhinia variegata (Leguminosae; Cercidoideae) supports the allotetraploid origin hypothesis of Bauhinia.</title>
        <authorList>
            <person name="Zhong Y."/>
            <person name="Chen Y."/>
            <person name="Zheng D."/>
            <person name="Pang J."/>
            <person name="Liu Y."/>
            <person name="Luo S."/>
            <person name="Meng S."/>
            <person name="Qian L."/>
            <person name="Wei D."/>
            <person name="Dai S."/>
            <person name="Zhou R."/>
        </authorList>
    </citation>
    <scope>NUCLEOTIDE SEQUENCE [LARGE SCALE GENOMIC DNA]</scope>
    <source>
        <strain evidence="1">BV-YZ2020</strain>
    </source>
</reference>
<dbReference type="EMBL" id="CM039428">
    <property type="protein sequence ID" value="KAI4350819.1"/>
    <property type="molecule type" value="Genomic_DNA"/>
</dbReference>
<name>A0ACB9PPR6_BAUVA</name>
<evidence type="ECO:0000313" key="2">
    <source>
        <dbReference type="Proteomes" id="UP000828941"/>
    </source>
</evidence>